<feature type="region of interest" description="Disordered" evidence="1">
    <location>
        <begin position="60"/>
        <end position="82"/>
    </location>
</feature>
<feature type="domain" description="Tox-REase-5" evidence="2">
    <location>
        <begin position="493"/>
        <end position="580"/>
    </location>
</feature>
<protein>
    <recommendedName>
        <fullName evidence="2">Tox-REase-5 domain-containing protein</fullName>
    </recommendedName>
</protein>
<name>A0A084SGQ1_9BACT</name>
<feature type="region of interest" description="Disordered" evidence="1">
    <location>
        <begin position="1"/>
        <end position="24"/>
    </location>
</feature>
<dbReference type="InterPro" id="IPR028904">
    <property type="entry name" value="Tox-REase-5_dom"/>
</dbReference>
<feature type="compositionally biased region" description="Basic and acidic residues" evidence="1">
    <location>
        <begin position="1"/>
        <end position="11"/>
    </location>
</feature>
<evidence type="ECO:0000313" key="3">
    <source>
        <dbReference type="EMBL" id="KFA87636.1"/>
    </source>
</evidence>
<evidence type="ECO:0000259" key="2">
    <source>
        <dbReference type="Pfam" id="PF15648"/>
    </source>
</evidence>
<evidence type="ECO:0000256" key="1">
    <source>
        <dbReference type="SAM" id="MobiDB-lite"/>
    </source>
</evidence>
<sequence length="607" mass="64264">MAEEFSSRGAEEGGGVWLESPGSSRGRPRFGAGLVLVLLGVQTACATGYPMGGALAGAARHRRMAPPEADGPRDNERPDREMAATRVDTASGGLVSTGAGTDGMDGPGVTNGLAVEGVRARARTRHGARAAGVVDEEEDWGGVGVGWPDGVGDGHSHKVPFSVDYFQGFLVRAGVPSTALPGDGRTLSPPQALELLPHLLSTPVTLGNFGLRRMAAHLLLEAATGEQVVTREELHARMRRFSRLLVLRPDGYLVKPGTGEAVQKAGEVVLAEDGTLRAGHFEVGPFYAIDGGRLFPVDQELAVPHGARPAGLYAPDDNAGLALAEGVVVGVVDMVEGLYRLVFYTGETLEGLTQLPGAVRAMYENAPQLWEEFRHKPYAERVRTVSRLATGAVLTVGTAGAGTAKAVSWGGKLGSLSVPLLSVTGDGLLAVRLVAVPVGGVATVASPVLGATYVLHMANTGAQGPGSGSGGWPPVGGPGQWVEDTTAMSEQARDYQAQVTGAPKRWCYKVCRDGECVDYDGYEPKTGILQEAKAREYDKWFDEDLEPKWGYTGLVKLVYQAQRQFRIAGGLPLRWHVAEPRMVAVLRKYFDDAGLQSIEVVYTQPLQ</sequence>
<dbReference type="Pfam" id="PF15648">
    <property type="entry name" value="Tox-REase-5"/>
    <property type="match status" value="1"/>
</dbReference>
<dbReference type="RefSeq" id="WP_152622721.1">
    <property type="nucleotide sequence ID" value="NZ_JPMI01000353.1"/>
</dbReference>
<dbReference type="AlphaFoldDB" id="A0A084SGQ1"/>
<accession>A0A084SGQ1</accession>
<reference evidence="3 4" key="1">
    <citation type="submission" date="2014-07" db="EMBL/GenBank/DDBJ databases">
        <title>Draft Genome Sequence of Gephyronic Acid Producer, Cystobacter violaceus Strain Cb vi76.</title>
        <authorList>
            <person name="Stevens D.C."/>
            <person name="Young J."/>
            <person name="Carmichael R."/>
            <person name="Tan J."/>
            <person name="Taylor R.E."/>
        </authorList>
    </citation>
    <scope>NUCLEOTIDE SEQUENCE [LARGE SCALE GENOMIC DNA]</scope>
    <source>
        <strain evidence="3 4">Cb vi76</strain>
    </source>
</reference>
<comment type="caution">
    <text evidence="3">The sequence shown here is derived from an EMBL/GenBank/DDBJ whole genome shotgun (WGS) entry which is preliminary data.</text>
</comment>
<proteinExistence type="predicted"/>
<dbReference type="EMBL" id="JPMI01000353">
    <property type="protein sequence ID" value="KFA87636.1"/>
    <property type="molecule type" value="Genomic_DNA"/>
</dbReference>
<organism evidence="3 4">
    <name type="scientific">Archangium violaceum Cb vi76</name>
    <dbReference type="NCBI Taxonomy" id="1406225"/>
    <lineage>
        <taxon>Bacteria</taxon>
        <taxon>Pseudomonadati</taxon>
        <taxon>Myxococcota</taxon>
        <taxon>Myxococcia</taxon>
        <taxon>Myxococcales</taxon>
        <taxon>Cystobacterineae</taxon>
        <taxon>Archangiaceae</taxon>
        <taxon>Archangium</taxon>
    </lineage>
</organism>
<feature type="compositionally biased region" description="Basic and acidic residues" evidence="1">
    <location>
        <begin position="70"/>
        <end position="82"/>
    </location>
</feature>
<gene>
    <name evidence="3" type="ORF">Q664_46455</name>
</gene>
<evidence type="ECO:0000313" key="4">
    <source>
        <dbReference type="Proteomes" id="UP000028547"/>
    </source>
</evidence>
<dbReference type="Proteomes" id="UP000028547">
    <property type="component" value="Unassembled WGS sequence"/>
</dbReference>